<gene>
    <name evidence="1" type="ORF">GCM10014713_41640</name>
</gene>
<dbReference type="Proteomes" id="UP000619486">
    <property type="component" value="Unassembled WGS sequence"/>
</dbReference>
<keyword evidence="2" id="KW-1185">Reference proteome</keyword>
<evidence type="ECO:0000313" key="1">
    <source>
        <dbReference type="EMBL" id="GGT43596.1"/>
    </source>
</evidence>
<evidence type="ECO:0008006" key="3">
    <source>
        <dbReference type="Google" id="ProtNLM"/>
    </source>
</evidence>
<protein>
    <recommendedName>
        <fullName evidence="3">HNH endonuclease</fullName>
    </recommendedName>
</protein>
<dbReference type="Pfam" id="PF13384">
    <property type="entry name" value="HTH_23"/>
    <property type="match status" value="1"/>
</dbReference>
<reference evidence="1" key="1">
    <citation type="journal article" date="2014" name="Int. J. Syst. Evol. Microbiol.">
        <title>Complete genome sequence of Corynebacterium casei LMG S-19264T (=DSM 44701T), isolated from a smear-ripened cheese.</title>
        <authorList>
            <consortium name="US DOE Joint Genome Institute (JGI-PGF)"/>
            <person name="Walter F."/>
            <person name="Albersmeier A."/>
            <person name="Kalinowski J."/>
            <person name="Ruckert C."/>
        </authorList>
    </citation>
    <scope>NUCLEOTIDE SEQUENCE</scope>
    <source>
        <strain evidence="1">JCM 3172</strain>
    </source>
</reference>
<sequence length="184" mass="20734">MNATRAQIVLLLNEGLNNQAIARQLRCDKHRVAAIRREEGIPNVQRQPLTVEEKWAARTRPVDGGHLEWTGERGKSAGTPVMRYSGQSYSPAAIAFRIQHGRAPQGYAFAECGFRHCVAPEHVDDETTRMQTREQLRYLTGGRARKPQCVHGHDQSEHGRYESDGTAYCEACKRDKTRRKAVPA</sequence>
<evidence type="ECO:0000313" key="2">
    <source>
        <dbReference type="Proteomes" id="UP000619486"/>
    </source>
</evidence>
<comment type="caution">
    <text evidence="1">The sequence shown here is derived from an EMBL/GenBank/DDBJ whole genome shotgun (WGS) entry which is preliminary data.</text>
</comment>
<proteinExistence type="predicted"/>
<reference evidence="1" key="2">
    <citation type="submission" date="2020-09" db="EMBL/GenBank/DDBJ databases">
        <authorList>
            <person name="Sun Q."/>
            <person name="Ohkuma M."/>
        </authorList>
    </citation>
    <scope>NUCLEOTIDE SEQUENCE</scope>
    <source>
        <strain evidence="1">JCM 3172</strain>
    </source>
</reference>
<organism evidence="1 2">
    <name type="scientific">Streptomyces purpureus</name>
    <dbReference type="NCBI Taxonomy" id="1951"/>
    <lineage>
        <taxon>Bacteria</taxon>
        <taxon>Bacillati</taxon>
        <taxon>Actinomycetota</taxon>
        <taxon>Actinomycetes</taxon>
        <taxon>Kitasatosporales</taxon>
        <taxon>Streptomycetaceae</taxon>
        <taxon>Streptomyces</taxon>
    </lineage>
</organism>
<name>A0A918H912_9ACTN</name>
<dbReference type="AlphaFoldDB" id="A0A918H912"/>
<dbReference type="EMBL" id="BMQQ01000016">
    <property type="protein sequence ID" value="GGT43596.1"/>
    <property type="molecule type" value="Genomic_DNA"/>
</dbReference>
<dbReference type="RefSeq" id="WP_229833097.1">
    <property type="nucleotide sequence ID" value="NZ_BMQQ01000016.1"/>
</dbReference>
<accession>A0A918H912</accession>